<protein>
    <submittedName>
        <fullName evidence="1">Uncharacterized protein</fullName>
    </submittedName>
</protein>
<accession>X1J3J1</accession>
<sequence>LFGGAVERITLHLGTIQQILEGDSGVLSVQVCKENPKIL</sequence>
<feature type="non-terminal residue" evidence="1">
    <location>
        <position position="1"/>
    </location>
</feature>
<reference evidence="1" key="1">
    <citation type="journal article" date="2014" name="Front. Microbiol.">
        <title>High frequency of phylogenetically diverse reductive dehalogenase-homologous genes in deep subseafloor sedimentary metagenomes.</title>
        <authorList>
            <person name="Kawai M."/>
            <person name="Futagami T."/>
            <person name="Toyoda A."/>
            <person name="Takaki Y."/>
            <person name="Nishi S."/>
            <person name="Hori S."/>
            <person name="Arai W."/>
            <person name="Tsubouchi T."/>
            <person name="Morono Y."/>
            <person name="Uchiyama I."/>
            <person name="Ito T."/>
            <person name="Fujiyama A."/>
            <person name="Inagaki F."/>
            <person name="Takami H."/>
        </authorList>
    </citation>
    <scope>NUCLEOTIDE SEQUENCE</scope>
    <source>
        <strain evidence="1">Expedition CK06-06</strain>
    </source>
</reference>
<gene>
    <name evidence="1" type="ORF">S03H2_51389</name>
</gene>
<dbReference type="AlphaFoldDB" id="X1J3J1"/>
<organism evidence="1">
    <name type="scientific">marine sediment metagenome</name>
    <dbReference type="NCBI Taxonomy" id="412755"/>
    <lineage>
        <taxon>unclassified sequences</taxon>
        <taxon>metagenomes</taxon>
        <taxon>ecological metagenomes</taxon>
    </lineage>
</organism>
<evidence type="ECO:0000313" key="1">
    <source>
        <dbReference type="EMBL" id="GAH72924.1"/>
    </source>
</evidence>
<dbReference type="EMBL" id="BARU01032598">
    <property type="protein sequence ID" value="GAH72924.1"/>
    <property type="molecule type" value="Genomic_DNA"/>
</dbReference>
<comment type="caution">
    <text evidence="1">The sequence shown here is derived from an EMBL/GenBank/DDBJ whole genome shotgun (WGS) entry which is preliminary data.</text>
</comment>
<name>X1J3J1_9ZZZZ</name>
<proteinExistence type="predicted"/>